<dbReference type="SUPFAM" id="SSF52980">
    <property type="entry name" value="Restriction endonuclease-like"/>
    <property type="match status" value="1"/>
</dbReference>
<dbReference type="InterPro" id="IPR011335">
    <property type="entry name" value="Restrct_endonuc-II-like"/>
</dbReference>
<dbReference type="InterPro" id="IPR036361">
    <property type="entry name" value="SAP_dom_sf"/>
</dbReference>
<protein>
    <recommendedName>
        <fullName evidence="6">SWIM-type domain-containing protein</fullName>
    </recommendedName>
</protein>
<evidence type="ECO:0008006" key="6">
    <source>
        <dbReference type="Google" id="ProtNLM"/>
    </source>
</evidence>
<keyword evidence="1" id="KW-0479">Metal-binding</keyword>
<evidence type="ECO:0000313" key="5">
    <source>
        <dbReference type="Proteomes" id="UP000053240"/>
    </source>
</evidence>
<evidence type="ECO:0000313" key="4">
    <source>
        <dbReference type="EMBL" id="KPJ08981.1"/>
    </source>
</evidence>
<dbReference type="PANTHER" id="PTHR46609:SF8">
    <property type="entry name" value="YQAJ VIRAL RECOMBINASE DOMAIN-CONTAINING PROTEIN"/>
    <property type="match status" value="1"/>
</dbReference>
<feature type="domain" description="SAP" evidence="2">
    <location>
        <begin position="2"/>
        <end position="36"/>
    </location>
</feature>
<dbReference type="InterPro" id="IPR051703">
    <property type="entry name" value="NF-kappa-B_Signaling_Reg"/>
</dbReference>
<dbReference type="Pfam" id="PF04434">
    <property type="entry name" value="SWIM"/>
    <property type="match status" value="1"/>
</dbReference>
<dbReference type="Pfam" id="PF02037">
    <property type="entry name" value="SAP"/>
    <property type="match status" value="1"/>
</dbReference>
<dbReference type="AlphaFoldDB" id="A0A194QZF8"/>
<evidence type="ECO:0000256" key="1">
    <source>
        <dbReference type="PROSITE-ProRule" id="PRU00325"/>
    </source>
</evidence>
<dbReference type="PROSITE" id="PS50800">
    <property type="entry name" value="SAP"/>
    <property type="match status" value="1"/>
</dbReference>
<dbReference type="EMBL" id="KQ461108">
    <property type="protein sequence ID" value="KPJ08981.1"/>
    <property type="molecule type" value="Genomic_DNA"/>
</dbReference>
<dbReference type="InterPro" id="IPR007527">
    <property type="entry name" value="Znf_SWIM"/>
</dbReference>
<reference evidence="4 5" key="1">
    <citation type="journal article" date="2015" name="Nat. Commun.">
        <title>Outbred genome sequencing and CRISPR/Cas9 gene editing in butterflies.</title>
        <authorList>
            <person name="Li X."/>
            <person name="Fan D."/>
            <person name="Zhang W."/>
            <person name="Liu G."/>
            <person name="Zhang L."/>
            <person name="Zhao L."/>
            <person name="Fang X."/>
            <person name="Chen L."/>
            <person name="Dong Y."/>
            <person name="Chen Y."/>
            <person name="Ding Y."/>
            <person name="Zhao R."/>
            <person name="Feng M."/>
            <person name="Zhu Y."/>
            <person name="Feng Y."/>
            <person name="Jiang X."/>
            <person name="Zhu D."/>
            <person name="Xiang H."/>
            <person name="Feng X."/>
            <person name="Li S."/>
            <person name="Wang J."/>
            <person name="Zhang G."/>
            <person name="Kronforst M.R."/>
            <person name="Wang W."/>
        </authorList>
    </citation>
    <scope>NUCLEOTIDE SEQUENCE [LARGE SCALE GENOMIC DNA]</scope>
    <source>
        <strain evidence="4">Ya'a_city_454_Pm</strain>
        <tissue evidence="4">Whole body</tissue>
    </source>
</reference>
<name>A0A194QZF8_PAPMA</name>
<organism evidence="4 5">
    <name type="scientific">Papilio machaon</name>
    <name type="common">Old World swallowtail butterfly</name>
    <dbReference type="NCBI Taxonomy" id="76193"/>
    <lineage>
        <taxon>Eukaryota</taxon>
        <taxon>Metazoa</taxon>
        <taxon>Ecdysozoa</taxon>
        <taxon>Arthropoda</taxon>
        <taxon>Hexapoda</taxon>
        <taxon>Insecta</taxon>
        <taxon>Pterygota</taxon>
        <taxon>Neoptera</taxon>
        <taxon>Endopterygota</taxon>
        <taxon>Lepidoptera</taxon>
        <taxon>Glossata</taxon>
        <taxon>Ditrysia</taxon>
        <taxon>Papilionoidea</taxon>
        <taxon>Papilionidae</taxon>
        <taxon>Papilioninae</taxon>
        <taxon>Papilio</taxon>
    </lineage>
</organism>
<dbReference type="InParanoid" id="A0A194QZF8"/>
<dbReference type="PANTHER" id="PTHR46609">
    <property type="entry name" value="EXONUCLEASE, PHAGE-TYPE/RECB, C-TERMINAL DOMAIN-CONTAINING PROTEIN"/>
    <property type="match status" value="1"/>
</dbReference>
<keyword evidence="1" id="KW-0862">Zinc</keyword>
<dbReference type="PROSITE" id="PS50966">
    <property type="entry name" value="ZF_SWIM"/>
    <property type="match status" value="1"/>
</dbReference>
<gene>
    <name evidence="4" type="ORF">RR48_15122</name>
</gene>
<dbReference type="CDD" id="cd22343">
    <property type="entry name" value="PDDEXK_lambda_exonuclease-like"/>
    <property type="match status" value="1"/>
</dbReference>
<accession>A0A194QZF8</accession>
<evidence type="ECO:0000259" key="2">
    <source>
        <dbReference type="PROSITE" id="PS50800"/>
    </source>
</evidence>
<feature type="domain" description="SWIM-type" evidence="3">
    <location>
        <begin position="129"/>
        <end position="169"/>
    </location>
</feature>
<dbReference type="SUPFAM" id="SSF68906">
    <property type="entry name" value="SAP domain"/>
    <property type="match status" value="1"/>
</dbReference>
<sequence>MYSKYRIKELKDELRKRGASLRGKKADLVDRLEFYDQNFNFGRSENTDNDDPKMQLPLGETYRDINSNTILPPLDKTMIRHYLCYTQKKIDTAMQLYETRHLLMARASVVGDNTFIKGYCRKTMKSLQYEVDILINKNGNPEASQCECPAGSGTNALCKHVAVLLFGIENMVREKLLLLQEVCTQKLQQFNVPSKPYTGSPVKAEKFYRRKRNIIFEPYSLKNIDRVNYNTRFSNLILGFWNSRMPLKQLYEPANPYALINDHTYTNMNPEEQFLKEMKLNKITKEEADLIQNNTIGQSECPDWHKYRQVRLTASNFHTICNLKPKTMAKYASEVINKKEFKSRATSHGLLNEKIALRKYAVEYDLLIKPCGIFISLERPYLAASPDGLLSTETIIEIKCPYASRYQTIDPTSTPYLELINGILTLKKTSPYYYQVQGQLYCSGRSYCNVVIYTYKNLKVVYVEKDNYFISSMLAKLDCFYNNYFKCALLENHVYFNYCKSFIK</sequence>
<dbReference type="InterPro" id="IPR019080">
    <property type="entry name" value="YqaJ_viral_recombinase"/>
</dbReference>
<dbReference type="SMART" id="SM00513">
    <property type="entry name" value="SAP"/>
    <property type="match status" value="1"/>
</dbReference>
<proteinExistence type="predicted"/>
<dbReference type="Proteomes" id="UP000053240">
    <property type="component" value="Unassembled WGS sequence"/>
</dbReference>
<dbReference type="GO" id="GO:0006281">
    <property type="term" value="P:DNA repair"/>
    <property type="evidence" value="ECO:0007669"/>
    <property type="project" value="UniProtKB-ARBA"/>
</dbReference>
<keyword evidence="1" id="KW-0863">Zinc-finger</keyword>
<dbReference type="Pfam" id="PF09588">
    <property type="entry name" value="YqaJ"/>
    <property type="match status" value="1"/>
</dbReference>
<dbReference type="InterPro" id="IPR003034">
    <property type="entry name" value="SAP_dom"/>
</dbReference>
<dbReference type="Gene3D" id="1.10.720.30">
    <property type="entry name" value="SAP domain"/>
    <property type="match status" value="1"/>
</dbReference>
<evidence type="ECO:0000259" key="3">
    <source>
        <dbReference type="PROSITE" id="PS50966"/>
    </source>
</evidence>
<dbReference type="KEGG" id="pmac:106717337"/>
<keyword evidence="5" id="KW-1185">Reference proteome</keyword>
<dbReference type="STRING" id="76193.A0A194QZF8"/>
<dbReference type="Gene3D" id="3.90.320.10">
    <property type="match status" value="1"/>
</dbReference>
<dbReference type="InterPro" id="IPR011604">
    <property type="entry name" value="PDDEXK-like_dom_sf"/>
</dbReference>
<dbReference type="GO" id="GO:0008270">
    <property type="term" value="F:zinc ion binding"/>
    <property type="evidence" value="ECO:0007669"/>
    <property type="project" value="UniProtKB-KW"/>
</dbReference>